<dbReference type="PROSITE" id="PS51257">
    <property type="entry name" value="PROKAR_LIPOPROTEIN"/>
    <property type="match status" value="1"/>
</dbReference>
<accession>B5EHD9</accession>
<reference evidence="1 2" key="2">
    <citation type="journal article" date="2010" name="BMC Genomics">
        <title>The genome of Geobacter bemidjiensis, exemplar for the subsurface clade of Geobacter species that predominate in Fe(III)-reducing subsurface environments.</title>
        <authorList>
            <person name="Aklujkar M."/>
            <person name="Young N.D."/>
            <person name="Holmes D."/>
            <person name="Chavan M."/>
            <person name="Risso C."/>
            <person name="Kiss H.E."/>
            <person name="Han C.S."/>
            <person name="Land M.L."/>
            <person name="Lovley D.R."/>
        </authorList>
    </citation>
    <scope>NUCLEOTIDE SEQUENCE [LARGE SCALE GENOMIC DNA]</scope>
    <source>
        <strain evidence="2">ATCC BAA-1014 / DSM 16622 / JCM 12645 / Bem</strain>
    </source>
</reference>
<evidence type="ECO:0008006" key="3">
    <source>
        <dbReference type="Google" id="ProtNLM"/>
    </source>
</evidence>
<gene>
    <name evidence="1" type="ordered locus">Gbem_2667</name>
</gene>
<name>B5EHD9_CITBB</name>
<dbReference type="RefSeq" id="WP_012531096.1">
    <property type="nucleotide sequence ID" value="NC_011146.1"/>
</dbReference>
<organism evidence="1 2">
    <name type="scientific">Citrifermentans bemidjiense (strain ATCC BAA-1014 / DSM 16622 / JCM 12645 / Bem)</name>
    <name type="common">Geobacter bemidjiensis</name>
    <dbReference type="NCBI Taxonomy" id="404380"/>
    <lineage>
        <taxon>Bacteria</taxon>
        <taxon>Pseudomonadati</taxon>
        <taxon>Thermodesulfobacteriota</taxon>
        <taxon>Desulfuromonadia</taxon>
        <taxon>Geobacterales</taxon>
        <taxon>Geobacteraceae</taxon>
        <taxon>Citrifermentans</taxon>
    </lineage>
</organism>
<dbReference type="AlphaFoldDB" id="B5EHD9"/>
<proteinExistence type="predicted"/>
<dbReference type="HOGENOM" id="CLU_086263_1_0_7"/>
<dbReference type="InterPro" id="IPR011727">
    <property type="entry name" value="CHP02117"/>
</dbReference>
<dbReference type="Proteomes" id="UP000008825">
    <property type="component" value="Chromosome"/>
</dbReference>
<evidence type="ECO:0000313" key="1">
    <source>
        <dbReference type="EMBL" id="ACH39675.1"/>
    </source>
</evidence>
<dbReference type="KEGG" id="gbm:Gbem_2667"/>
<sequence length="259" mass="29305">MKKTQFAHTGMSPWERLLLREGRALLVVFLVLMSCLTGCASDNKWKYMPASKAEERSIYVVTHGWHTGIVLSKENLGPELGFVQHYVNPGQFYEFGWGEAEFYQAKKITASIFLKAVFWRNPSVMHVVSLPTPPATFYNCKGVIQLNLSETGLQHLKKELRASFTFDRNNSPYPLQGRPTGENRFFKAEDYYLITNTCNRWTAKMLKSGGVPMDTVFTLRAASVIRQVNAAKKEYLKLRTFTEETGGSWVMADGLGGLP</sequence>
<protein>
    <recommendedName>
        <fullName evidence="3">DUF2459 domain-containing protein</fullName>
    </recommendedName>
</protein>
<evidence type="ECO:0000313" key="2">
    <source>
        <dbReference type="Proteomes" id="UP000008825"/>
    </source>
</evidence>
<reference evidence="1 2" key="1">
    <citation type="submission" date="2008-07" db="EMBL/GenBank/DDBJ databases">
        <title>Complete sequence of Geobacter bemidjiensis BEM.</title>
        <authorList>
            <consortium name="US DOE Joint Genome Institute"/>
            <person name="Lucas S."/>
            <person name="Copeland A."/>
            <person name="Lapidus A."/>
            <person name="Glavina del Rio T."/>
            <person name="Dalin E."/>
            <person name="Tice H."/>
            <person name="Bruce D."/>
            <person name="Goodwin L."/>
            <person name="Pitluck S."/>
            <person name="Kiss H."/>
            <person name="Brettin T."/>
            <person name="Detter J.C."/>
            <person name="Han C."/>
            <person name="Kuske C.R."/>
            <person name="Schmutz J."/>
            <person name="Larimer F."/>
            <person name="Land M."/>
            <person name="Hauser L."/>
            <person name="Kyrpides N."/>
            <person name="Lykidis A."/>
            <person name="Lovley D."/>
            <person name="Richardson P."/>
        </authorList>
    </citation>
    <scope>NUCLEOTIDE SEQUENCE [LARGE SCALE GENOMIC DNA]</scope>
    <source>
        <strain evidence="2">ATCC BAA-1014 / DSM 16622 / JCM 12645 / Bem</strain>
    </source>
</reference>
<keyword evidence="2" id="KW-1185">Reference proteome</keyword>
<dbReference type="eggNOG" id="ENOG502Z9A2">
    <property type="taxonomic scope" value="Bacteria"/>
</dbReference>
<dbReference type="OrthoDB" id="211174at2"/>
<dbReference type="Pfam" id="PF09601">
    <property type="entry name" value="DUF2459"/>
    <property type="match status" value="1"/>
</dbReference>
<dbReference type="EMBL" id="CP001124">
    <property type="protein sequence ID" value="ACH39675.1"/>
    <property type="molecule type" value="Genomic_DNA"/>
</dbReference>